<dbReference type="InterPro" id="IPR013762">
    <property type="entry name" value="Integrase-like_cat_sf"/>
</dbReference>
<dbReference type="InterPro" id="IPR002104">
    <property type="entry name" value="Integrase_catalytic"/>
</dbReference>
<dbReference type="SUPFAM" id="SSF56349">
    <property type="entry name" value="DNA breaking-rejoining enzymes"/>
    <property type="match status" value="1"/>
</dbReference>
<sequence>MSEFSKKLRNEYANEYGNEYAMKNKGLFTKPRIYDANGDISKRWYVYFSYLNPKTNKMERQAPLYYGMNRLQDVTERRAAAKQLRDMVEDVLKNGYSPYEEGYEEENVVTIEKAIELGLENAQATMKETSFKDHKYRLLNFQKWLYENGFKGRVFSVITKRTVLNFLNSVLQRTSPKNRNNFRASLSILFTFLEENEYITENFVSKIPVLKSKPERNKTYTKLQEEELFRYLETHDKQLFLLIKFVSYNFLRPIEVCRLQIKNINFEERQLVVDAKNKLQKTKIIPEILFKEIVHLKGENPNHFLFAPQGVGYWETSEVNKRDYWSKRFKKVKEVFNMGSEYGIYSFRHTFITKLYRELRKTLTPHETKSQLMLITGHTTITALDKYLRDIDAELPADYSDLILQASR</sequence>
<dbReference type="PROSITE" id="PS51898">
    <property type="entry name" value="TYR_RECOMBINASE"/>
    <property type="match status" value="1"/>
</dbReference>
<reference evidence="5 6" key="1">
    <citation type="submission" date="2018-06" db="EMBL/GenBank/DDBJ databases">
        <authorList>
            <consortium name="Pathogen Informatics"/>
            <person name="Doyle S."/>
        </authorList>
    </citation>
    <scope>NUCLEOTIDE SEQUENCE [LARGE SCALE GENOMIC DNA]</scope>
    <source>
        <strain evidence="5 6">NCTC11545</strain>
    </source>
</reference>
<name>A0A2X2T054_CAPOC</name>
<evidence type="ECO:0000256" key="2">
    <source>
        <dbReference type="ARBA" id="ARBA00023125"/>
    </source>
</evidence>
<evidence type="ECO:0000259" key="4">
    <source>
        <dbReference type="PROSITE" id="PS51898"/>
    </source>
</evidence>
<dbReference type="Gene3D" id="1.10.150.130">
    <property type="match status" value="1"/>
</dbReference>
<dbReference type="GO" id="GO:0003677">
    <property type="term" value="F:DNA binding"/>
    <property type="evidence" value="ECO:0007669"/>
    <property type="project" value="UniProtKB-KW"/>
</dbReference>
<dbReference type="AlphaFoldDB" id="A0A2X2T054"/>
<dbReference type="Pfam" id="PF00589">
    <property type="entry name" value="Phage_integrase"/>
    <property type="match status" value="1"/>
</dbReference>
<dbReference type="PANTHER" id="PTHR30349:SF41">
    <property type="entry name" value="INTEGRASE_RECOMBINASE PROTEIN MJ0367-RELATED"/>
    <property type="match status" value="1"/>
</dbReference>
<evidence type="ECO:0000313" key="5">
    <source>
        <dbReference type="EMBL" id="SQA93823.1"/>
    </source>
</evidence>
<dbReference type="PANTHER" id="PTHR30349">
    <property type="entry name" value="PHAGE INTEGRASE-RELATED"/>
    <property type="match status" value="1"/>
</dbReference>
<dbReference type="RefSeq" id="WP_111972586.1">
    <property type="nucleotide sequence ID" value="NZ_UAVS01000005.1"/>
</dbReference>
<feature type="domain" description="Tyr recombinase" evidence="4">
    <location>
        <begin position="215"/>
        <end position="400"/>
    </location>
</feature>
<keyword evidence="2" id="KW-0238">DNA-binding</keyword>
<proteinExistence type="inferred from homology"/>
<dbReference type="Proteomes" id="UP000250169">
    <property type="component" value="Unassembled WGS sequence"/>
</dbReference>
<evidence type="ECO:0000256" key="1">
    <source>
        <dbReference type="ARBA" id="ARBA00008857"/>
    </source>
</evidence>
<comment type="similarity">
    <text evidence="1">Belongs to the 'phage' integrase family.</text>
</comment>
<dbReference type="EMBL" id="UAVS01000005">
    <property type="protein sequence ID" value="SQA93823.1"/>
    <property type="molecule type" value="Genomic_DNA"/>
</dbReference>
<dbReference type="Gene3D" id="1.10.443.10">
    <property type="entry name" value="Intergrase catalytic core"/>
    <property type="match status" value="1"/>
</dbReference>
<dbReference type="GO" id="GO:0006310">
    <property type="term" value="P:DNA recombination"/>
    <property type="evidence" value="ECO:0007669"/>
    <property type="project" value="UniProtKB-KW"/>
</dbReference>
<dbReference type="InterPro" id="IPR050090">
    <property type="entry name" value="Tyrosine_recombinase_XerCD"/>
</dbReference>
<dbReference type="InterPro" id="IPR011010">
    <property type="entry name" value="DNA_brk_join_enz"/>
</dbReference>
<protein>
    <submittedName>
        <fullName evidence="5">Site-specific recombinase XerD</fullName>
    </submittedName>
</protein>
<keyword evidence="3" id="KW-0233">DNA recombination</keyword>
<evidence type="ECO:0000256" key="3">
    <source>
        <dbReference type="ARBA" id="ARBA00023172"/>
    </source>
</evidence>
<evidence type="ECO:0000313" key="6">
    <source>
        <dbReference type="Proteomes" id="UP000250169"/>
    </source>
</evidence>
<dbReference type="InterPro" id="IPR010998">
    <property type="entry name" value="Integrase_recombinase_N"/>
</dbReference>
<gene>
    <name evidence="5" type="ORF">NCTC11545_01200</name>
</gene>
<dbReference type="CDD" id="cd00397">
    <property type="entry name" value="DNA_BRE_C"/>
    <property type="match status" value="1"/>
</dbReference>
<accession>A0A2X2T054</accession>
<dbReference type="GO" id="GO:0015074">
    <property type="term" value="P:DNA integration"/>
    <property type="evidence" value="ECO:0007669"/>
    <property type="project" value="InterPro"/>
</dbReference>
<organism evidence="5 6">
    <name type="scientific">Capnocytophaga ochracea</name>
    <dbReference type="NCBI Taxonomy" id="1018"/>
    <lineage>
        <taxon>Bacteria</taxon>
        <taxon>Pseudomonadati</taxon>
        <taxon>Bacteroidota</taxon>
        <taxon>Flavobacteriia</taxon>
        <taxon>Flavobacteriales</taxon>
        <taxon>Flavobacteriaceae</taxon>
        <taxon>Capnocytophaga</taxon>
    </lineage>
</organism>